<keyword evidence="4" id="KW-1185">Reference proteome</keyword>
<comment type="caution">
    <text evidence="3">The sequence shown here is derived from an EMBL/GenBank/DDBJ whole genome shotgun (WGS) entry which is preliminary data.</text>
</comment>
<evidence type="ECO:0000256" key="1">
    <source>
        <dbReference type="SAM" id="MobiDB-lite"/>
    </source>
</evidence>
<feature type="region of interest" description="Disordered" evidence="1">
    <location>
        <begin position="298"/>
        <end position="329"/>
    </location>
</feature>
<name>A0AAV5TBR4_9BILA</name>
<dbReference type="EMBL" id="BTSX01000003">
    <property type="protein sequence ID" value="GMS89076.1"/>
    <property type="molecule type" value="Genomic_DNA"/>
</dbReference>
<feature type="compositionally biased region" description="Basic and acidic residues" evidence="1">
    <location>
        <begin position="25"/>
        <end position="41"/>
    </location>
</feature>
<reference evidence="3" key="1">
    <citation type="submission" date="2023-10" db="EMBL/GenBank/DDBJ databases">
        <title>Genome assembly of Pristionchus species.</title>
        <authorList>
            <person name="Yoshida K."/>
            <person name="Sommer R.J."/>
        </authorList>
    </citation>
    <scope>NUCLEOTIDE SEQUENCE</scope>
    <source>
        <strain evidence="3">RS0144</strain>
    </source>
</reference>
<feature type="compositionally biased region" description="Low complexity" evidence="1">
    <location>
        <begin position="591"/>
        <end position="615"/>
    </location>
</feature>
<evidence type="ECO:0000313" key="3">
    <source>
        <dbReference type="EMBL" id="GMS89076.1"/>
    </source>
</evidence>
<dbReference type="AlphaFoldDB" id="A0AAV5TBR4"/>
<accession>A0AAV5TBR4</accession>
<dbReference type="Proteomes" id="UP001432027">
    <property type="component" value="Unassembled WGS sequence"/>
</dbReference>
<feature type="compositionally biased region" description="Acidic residues" evidence="1">
    <location>
        <begin position="570"/>
        <end position="580"/>
    </location>
</feature>
<feature type="compositionally biased region" description="Low complexity" evidence="1">
    <location>
        <begin position="560"/>
        <end position="569"/>
    </location>
</feature>
<evidence type="ECO:0000256" key="2">
    <source>
        <dbReference type="SAM" id="SignalP"/>
    </source>
</evidence>
<feature type="region of interest" description="Disordered" evidence="1">
    <location>
        <begin position="551"/>
        <end position="686"/>
    </location>
</feature>
<feature type="region of interest" description="Disordered" evidence="1">
    <location>
        <begin position="726"/>
        <end position="745"/>
    </location>
</feature>
<feature type="signal peptide" evidence="2">
    <location>
        <begin position="1"/>
        <end position="21"/>
    </location>
</feature>
<proteinExistence type="predicted"/>
<feature type="compositionally biased region" description="Polar residues" evidence="1">
    <location>
        <begin position="405"/>
        <end position="424"/>
    </location>
</feature>
<sequence>MGTRLFLLALVVPLATSVVLSKQGEGSRDRRVNHSEHERPPQKRSNPDGVKSVDPPEEVYQQEAIPLRQQDDSVPLYLMSHPPPPPSSFPVVAKVINEEGEKTREAMDEVKAVAGALLTMHSYPKGPQVLSQTEPGGYGAKKNKGIQQEEEECLYCPSGNCPYCRGKGGNGKSAEEYQQDQCPYCPSGKCPWCHGKGQPPQQNEEEGGEEGGEQCPNCPSGKCPWCHGKNKQAAQNNGRCPNCPSGKCPWCHGKNRQSQPQEEEEYEDDDEGQQQRCPNCPSGKCPWCHGKNNNNAAATKPSANTYSDYSKVQKGRGGGQMAQNEEEGQEQCPNCPSGRCPWCGGALTANGKCAGCPDGKCPWCQRNLETGEGPDGSPPTQRCPNCPSGKCPWCHGKNQQPAAQSAPTTYSAYSNQPATQNSQVDQEDEEEGQGQQQCPNCPSGRCPWCGGALTANGKCAGCPDGKCPWCHRNLQTGEGPDGSPTPNQNQGGCPNCPSGKCPWCHGKNQQQNADAPTQHQGYNNGQKGGCPYCPSGKCPWCHGRSLPSIHNHHSTPGKGQPPQQQPQTEVEYEYEDEPEDQTQAPAQKGTQSQNPQQWNQNQAAAQNPNQPSSHYGPPPGYQPQAPQTYANVQMPGEKTSESNQQTSGQQPPHPTHPTTQQQPQQEEYEYEEEEPQQKQQPQFGVNYGVIPSTGAVANYQAPGPAPTTPIKFRTGITSAVAPMGSMTSPPLHHSQSEEMPPGVKQGNGAGGCCVISLPPGRYQILPAAKAKARRKRSIENFKTRFLLRD</sequence>
<gene>
    <name evidence="3" type="ORF">PENTCL1PPCAC_11251</name>
</gene>
<feature type="compositionally biased region" description="Low complexity" evidence="1">
    <location>
        <begin position="644"/>
        <end position="665"/>
    </location>
</feature>
<evidence type="ECO:0000313" key="4">
    <source>
        <dbReference type="Proteomes" id="UP001432027"/>
    </source>
</evidence>
<feature type="region of interest" description="Disordered" evidence="1">
    <location>
        <begin position="405"/>
        <end position="429"/>
    </location>
</feature>
<feature type="chain" id="PRO_5043820398" evidence="2">
    <location>
        <begin position="22"/>
        <end position="789"/>
    </location>
</feature>
<protein>
    <submittedName>
        <fullName evidence="3">Uncharacterized protein</fullName>
    </submittedName>
</protein>
<feature type="region of interest" description="Disordered" evidence="1">
    <location>
        <begin position="21"/>
        <end position="57"/>
    </location>
</feature>
<feature type="compositionally biased region" description="Polar residues" evidence="1">
    <location>
        <begin position="298"/>
        <end position="310"/>
    </location>
</feature>
<organism evidence="3 4">
    <name type="scientific">Pristionchus entomophagus</name>
    <dbReference type="NCBI Taxonomy" id="358040"/>
    <lineage>
        <taxon>Eukaryota</taxon>
        <taxon>Metazoa</taxon>
        <taxon>Ecdysozoa</taxon>
        <taxon>Nematoda</taxon>
        <taxon>Chromadorea</taxon>
        <taxon>Rhabditida</taxon>
        <taxon>Rhabditina</taxon>
        <taxon>Diplogasteromorpha</taxon>
        <taxon>Diplogasteroidea</taxon>
        <taxon>Neodiplogasteridae</taxon>
        <taxon>Pristionchus</taxon>
    </lineage>
</organism>
<keyword evidence="2" id="KW-0732">Signal</keyword>